<evidence type="ECO:0000313" key="2">
    <source>
        <dbReference type="EMBL" id="QQP36228.1"/>
    </source>
</evidence>
<organism evidence="2 3">
    <name type="scientific">Caligus rogercresseyi</name>
    <name type="common">Sea louse</name>
    <dbReference type="NCBI Taxonomy" id="217165"/>
    <lineage>
        <taxon>Eukaryota</taxon>
        <taxon>Metazoa</taxon>
        <taxon>Ecdysozoa</taxon>
        <taxon>Arthropoda</taxon>
        <taxon>Crustacea</taxon>
        <taxon>Multicrustacea</taxon>
        <taxon>Hexanauplia</taxon>
        <taxon>Copepoda</taxon>
        <taxon>Siphonostomatoida</taxon>
        <taxon>Caligidae</taxon>
        <taxon>Caligus</taxon>
    </lineage>
</organism>
<dbReference type="EMBL" id="CP045904">
    <property type="protein sequence ID" value="QQP36228.1"/>
    <property type="molecule type" value="Genomic_DNA"/>
</dbReference>
<evidence type="ECO:0000313" key="3">
    <source>
        <dbReference type="Proteomes" id="UP000595437"/>
    </source>
</evidence>
<protein>
    <submittedName>
        <fullName evidence="2">Uncharacterized protein</fullName>
    </submittedName>
</protein>
<evidence type="ECO:0000256" key="1">
    <source>
        <dbReference type="SAM" id="MobiDB-lite"/>
    </source>
</evidence>
<dbReference type="OrthoDB" id="10037631at2759"/>
<proteinExistence type="predicted"/>
<dbReference type="AlphaFoldDB" id="A0A7T8GR54"/>
<gene>
    <name evidence="2" type="ORF">FKW44_021262</name>
</gene>
<feature type="non-terminal residue" evidence="2">
    <location>
        <position position="82"/>
    </location>
</feature>
<name>A0A7T8GR54_CALRO</name>
<keyword evidence="3" id="KW-1185">Reference proteome</keyword>
<accession>A0A7T8GR54</accession>
<dbReference type="Proteomes" id="UP000595437">
    <property type="component" value="Chromosome 15"/>
</dbReference>
<feature type="region of interest" description="Disordered" evidence="1">
    <location>
        <begin position="1"/>
        <end position="23"/>
    </location>
</feature>
<sequence length="82" mass="9070">MAGGSDSARSQEGSGHLAKDHEDTSEGAIHCFIDEDGNLCSYSFGSEILITSIQTERKRGWRRRLSTAATNPQLRCRMEKNP</sequence>
<reference evidence="3" key="1">
    <citation type="submission" date="2021-01" db="EMBL/GenBank/DDBJ databases">
        <title>Caligus Genome Assembly.</title>
        <authorList>
            <person name="Gallardo-Escarate C."/>
        </authorList>
    </citation>
    <scope>NUCLEOTIDE SEQUENCE [LARGE SCALE GENOMIC DNA]</scope>
</reference>